<dbReference type="Gene3D" id="2.160.20.20">
    <property type="match status" value="1"/>
</dbReference>
<sequence>MQSGGIQNVSGIADNANVGDGGRQIVKDGGKTSGTVLQNNSMQDIDAGGHADGSIIYAGVINIFLKAESLRILWLKAEG</sequence>
<feature type="region of interest" description="Disordered" evidence="1">
    <location>
        <begin position="1"/>
        <end position="33"/>
    </location>
</feature>
<dbReference type="EMBL" id="CP022114">
    <property type="protein sequence ID" value="ASG64565.1"/>
    <property type="molecule type" value="Genomic_DNA"/>
</dbReference>
<reference evidence="2 3" key="1">
    <citation type="submission" date="2017-06" db="EMBL/GenBank/DDBJ databases">
        <title>Origin of plasmid-mediated fosfomycin resistance gene fosA3.</title>
        <authorList>
            <person name="Ito R."/>
            <person name="Pacey M.P."/>
            <person name="Doi Y."/>
        </authorList>
    </citation>
    <scope>NUCLEOTIDE SEQUENCE [LARGE SCALE GENOMIC DNA]</scope>
    <source>
        <strain evidence="2 3">YDC799</strain>
    </source>
</reference>
<protein>
    <submittedName>
        <fullName evidence="2">Uncharacterized protein</fullName>
    </submittedName>
</protein>
<evidence type="ECO:0000313" key="3">
    <source>
        <dbReference type="Proteomes" id="UP000197098"/>
    </source>
</evidence>
<organism evidence="2 3">
    <name type="scientific">Kluyvera genomosp. 3</name>
    <dbReference type="NCBI Taxonomy" id="2774055"/>
    <lineage>
        <taxon>Bacteria</taxon>
        <taxon>Pseudomonadati</taxon>
        <taxon>Pseudomonadota</taxon>
        <taxon>Gammaproteobacteria</taxon>
        <taxon>Enterobacterales</taxon>
        <taxon>Enterobacteriaceae</taxon>
        <taxon>Kluyvera</taxon>
    </lineage>
</organism>
<dbReference type="InterPro" id="IPR012332">
    <property type="entry name" value="Autotransporter_pectin_lyase_C"/>
</dbReference>
<dbReference type="AlphaFoldDB" id="A0A248KL78"/>
<dbReference type="InterPro" id="IPR030930">
    <property type="entry name" value="AIDA"/>
</dbReference>
<evidence type="ECO:0000313" key="2">
    <source>
        <dbReference type="EMBL" id="ASG64565.1"/>
    </source>
</evidence>
<proteinExistence type="predicted"/>
<dbReference type="NCBIfam" id="TIGR04415">
    <property type="entry name" value="O_hepto_targRPT"/>
    <property type="match status" value="1"/>
</dbReference>
<name>A0A248KL78_9ENTR</name>
<accession>A0A248KL78</accession>
<gene>
    <name evidence="2" type="ORF">CEW81_14050</name>
</gene>
<dbReference type="Proteomes" id="UP000197098">
    <property type="component" value="Chromosome"/>
</dbReference>
<feature type="compositionally biased region" description="Polar residues" evidence="1">
    <location>
        <begin position="1"/>
        <end position="10"/>
    </location>
</feature>
<evidence type="ECO:0000256" key="1">
    <source>
        <dbReference type="SAM" id="MobiDB-lite"/>
    </source>
</evidence>